<evidence type="ECO:0000313" key="3">
    <source>
        <dbReference type="EMBL" id="BBM53286.1"/>
    </source>
</evidence>
<feature type="region of interest" description="Disordered" evidence="1">
    <location>
        <begin position="75"/>
        <end position="96"/>
    </location>
</feature>
<proteinExistence type="predicted"/>
<organism evidence="2 5">
    <name type="scientific">Leptotrichia trevisanii</name>
    <dbReference type="NCBI Taxonomy" id="109328"/>
    <lineage>
        <taxon>Bacteria</taxon>
        <taxon>Fusobacteriati</taxon>
        <taxon>Fusobacteriota</taxon>
        <taxon>Fusobacteriia</taxon>
        <taxon>Fusobacteriales</taxon>
        <taxon>Leptotrichiaceae</taxon>
        <taxon>Leptotrichia</taxon>
    </lineage>
</organism>
<dbReference type="AlphaFoldDB" id="A0A510K8B0"/>
<name>A0A510K8B0_9FUSO</name>
<reference evidence="2 5" key="1">
    <citation type="submission" date="2019-07" db="EMBL/GenBank/DDBJ databases">
        <title>Complete Genome Sequence of Leptotrichia trevisanii Strain JMUB3870.</title>
        <authorList>
            <person name="Watanabe S."/>
            <person name="Cui L."/>
        </authorList>
    </citation>
    <scope>NUCLEOTIDE SEQUENCE [LARGE SCALE GENOMIC DNA]</scope>
    <source>
        <strain evidence="2 5">JMUB3870</strain>
    </source>
</reference>
<evidence type="ECO:0000313" key="2">
    <source>
        <dbReference type="EMBL" id="BBM46083.1"/>
    </source>
</evidence>
<dbReference type="EMBL" id="AP019831">
    <property type="protein sequence ID" value="BBM46083.1"/>
    <property type="molecule type" value="Genomic_DNA"/>
</dbReference>
<gene>
    <name evidence="2" type="ORF">JMUB3870_2210</name>
    <name evidence="3" type="ORF">JMUB3935_2273</name>
</gene>
<dbReference type="OrthoDB" id="9878601at2"/>
<dbReference type="Proteomes" id="UP000422644">
    <property type="component" value="Chromosome"/>
</dbReference>
<evidence type="ECO:0000256" key="1">
    <source>
        <dbReference type="SAM" id="MobiDB-lite"/>
    </source>
</evidence>
<accession>A0A510K8B0</accession>
<evidence type="ECO:0000313" key="4">
    <source>
        <dbReference type="Proteomes" id="UP000321378"/>
    </source>
</evidence>
<protein>
    <submittedName>
        <fullName evidence="2">Uncharacterized protein</fullName>
    </submittedName>
</protein>
<dbReference type="STRING" id="1122173.GCA_000482505_02516"/>
<keyword evidence="5" id="KW-1185">Reference proteome</keyword>
<dbReference type="EMBL" id="AP019840">
    <property type="protein sequence ID" value="BBM53286.1"/>
    <property type="molecule type" value="Genomic_DNA"/>
</dbReference>
<feature type="compositionally biased region" description="Acidic residues" evidence="1">
    <location>
        <begin position="83"/>
        <end position="96"/>
    </location>
</feature>
<evidence type="ECO:0000313" key="5">
    <source>
        <dbReference type="Proteomes" id="UP000422644"/>
    </source>
</evidence>
<dbReference type="Proteomes" id="UP000321378">
    <property type="component" value="Chromosome"/>
</dbReference>
<reference evidence="3 4" key="2">
    <citation type="submission" date="2019-07" db="EMBL/GenBank/DDBJ databases">
        <title>Complete Genome Sequence of Leptotrichia trevisanii Strain JMUB3935.</title>
        <authorList>
            <person name="Watanabe S."/>
            <person name="Cui L."/>
        </authorList>
    </citation>
    <scope>NUCLEOTIDE SEQUENCE [LARGE SCALE GENOMIC DNA]</scope>
    <source>
        <strain evidence="3 4">JMUB3935</strain>
    </source>
</reference>
<sequence length="96" mass="11126">MDRDGKQQEKGSMSTYNYPKNINDEKEYFALLNTEKKVRLNNVQLDSNGNATKIYSEIVPTYIVLAHELIHLKHNSLNNPKEDIDENNSELENESE</sequence>